<proteinExistence type="predicted"/>
<dbReference type="Gene3D" id="2.80.10.50">
    <property type="match status" value="1"/>
</dbReference>
<organism evidence="4 5">
    <name type="scientific">Armadillidium nasatum</name>
    <dbReference type="NCBI Taxonomy" id="96803"/>
    <lineage>
        <taxon>Eukaryota</taxon>
        <taxon>Metazoa</taxon>
        <taxon>Ecdysozoa</taxon>
        <taxon>Arthropoda</taxon>
        <taxon>Crustacea</taxon>
        <taxon>Multicrustacea</taxon>
        <taxon>Malacostraca</taxon>
        <taxon>Eumalacostraca</taxon>
        <taxon>Peracarida</taxon>
        <taxon>Isopoda</taxon>
        <taxon>Oniscidea</taxon>
        <taxon>Crinocheta</taxon>
        <taxon>Armadillidiidae</taxon>
        <taxon>Armadillidium</taxon>
    </lineage>
</organism>
<dbReference type="Proteomes" id="UP000326759">
    <property type="component" value="Unassembled WGS sequence"/>
</dbReference>
<dbReference type="GO" id="GO:0030246">
    <property type="term" value="F:carbohydrate binding"/>
    <property type="evidence" value="ECO:0007669"/>
    <property type="project" value="UniProtKB-KW"/>
</dbReference>
<dbReference type="SUPFAM" id="SSF50370">
    <property type="entry name" value="Ricin B-like lectins"/>
    <property type="match status" value="1"/>
</dbReference>
<keyword evidence="1" id="KW-0430">Lectin</keyword>
<dbReference type="GO" id="GO:0006493">
    <property type="term" value="P:protein O-linked glycosylation"/>
    <property type="evidence" value="ECO:0007669"/>
    <property type="project" value="TreeGrafter"/>
</dbReference>
<dbReference type="GO" id="GO:0004653">
    <property type="term" value="F:polypeptide N-acetylgalactosaminyltransferase activity"/>
    <property type="evidence" value="ECO:0007669"/>
    <property type="project" value="TreeGrafter"/>
</dbReference>
<evidence type="ECO:0000313" key="4">
    <source>
        <dbReference type="EMBL" id="KAB7496507.1"/>
    </source>
</evidence>
<dbReference type="Gene3D" id="1.10.8.460">
    <property type="entry name" value="ppGaNTase-T1 linker domain-like"/>
    <property type="match status" value="1"/>
</dbReference>
<dbReference type="EMBL" id="SEYY01021290">
    <property type="protein sequence ID" value="KAB7496507.1"/>
    <property type="molecule type" value="Genomic_DNA"/>
</dbReference>
<dbReference type="InterPro" id="IPR035992">
    <property type="entry name" value="Ricin_B-like_lectins"/>
</dbReference>
<dbReference type="Pfam" id="PF00652">
    <property type="entry name" value="Ricin_B_lectin"/>
    <property type="match status" value="1"/>
</dbReference>
<evidence type="ECO:0000313" key="5">
    <source>
        <dbReference type="Proteomes" id="UP000326759"/>
    </source>
</evidence>
<comment type="caution">
    <text evidence="4">The sequence shown here is derived from an EMBL/GenBank/DDBJ whole genome shotgun (WGS) entry which is preliminary data.</text>
</comment>
<feature type="domain" description="Ricin B lectin" evidence="3">
    <location>
        <begin position="94"/>
        <end position="186"/>
    </location>
</feature>
<dbReference type="InterPro" id="IPR000772">
    <property type="entry name" value="Ricin_B_lectin"/>
</dbReference>
<dbReference type="PANTHER" id="PTHR11675:SF118">
    <property type="entry name" value="POLYPEPTIDE N-ACETYLGALACTOSAMINYLTRANSFERASE 3"/>
    <property type="match status" value="1"/>
</dbReference>
<keyword evidence="2" id="KW-1015">Disulfide bond</keyword>
<dbReference type="GO" id="GO:0005794">
    <property type="term" value="C:Golgi apparatus"/>
    <property type="evidence" value="ECO:0007669"/>
    <property type="project" value="TreeGrafter"/>
</dbReference>
<dbReference type="PROSITE" id="PS50231">
    <property type="entry name" value="RICIN_B_LECTIN"/>
    <property type="match status" value="1"/>
</dbReference>
<accession>A0A5N5SR77</accession>
<dbReference type="AlphaFoldDB" id="A0A5N5SR77"/>
<protein>
    <submittedName>
        <fullName evidence="4">Putative N-acetylgalactosaminyltransferase 6</fullName>
    </submittedName>
</protein>
<gene>
    <name evidence="4" type="primary">gly-6</name>
    <name evidence="4" type="ORF">Anas_00912</name>
</gene>
<keyword evidence="4" id="KW-0808">Transferase</keyword>
<keyword evidence="5" id="KW-1185">Reference proteome</keyword>
<reference evidence="4 5" key="1">
    <citation type="journal article" date="2019" name="PLoS Biol.">
        <title>Sex chromosomes control vertical transmission of feminizing Wolbachia symbionts in an isopod.</title>
        <authorList>
            <person name="Becking T."/>
            <person name="Chebbi M.A."/>
            <person name="Giraud I."/>
            <person name="Moumen B."/>
            <person name="Laverre T."/>
            <person name="Caubet Y."/>
            <person name="Peccoud J."/>
            <person name="Gilbert C."/>
            <person name="Cordaux R."/>
        </authorList>
    </citation>
    <scope>NUCLEOTIDE SEQUENCE [LARGE SCALE GENOMIC DNA]</scope>
    <source>
        <strain evidence="4">ANa2</strain>
        <tissue evidence="4">Whole body excluding digestive tract and cuticle</tissue>
    </source>
</reference>
<sequence>MLATFLGRVLLTPFPGDGGVGGILYRNLARVALVWMDDWANFYFKMNPEAEAASRTISVGERRAVREKLNCRSFEWYLNNVWETNFFPGRDKVFGKIRSLGARKCLQRPQYPGGSIYPSGPAALKECVIETYAPQSFVFSNKGYIMTDESVCMDAPDTEHSADPQIRIAPCTETNKQRWTYNEEEKANDPFSVSSLS</sequence>
<evidence type="ECO:0000259" key="3">
    <source>
        <dbReference type="Pfam" id="PF00652"/>
    </source>
</evidence>
<dbReference type="OrthoDB" id="330637at2759"/>
<evidence type="ECO:0000256" key="1">
    <source>
        <dbReference type="ARBA" id="ARBA00022734"/>
    </source>
</evidence>
<evidence type="ECO:0000256" key="2">
    <source>
        <dbReference type="ARBA" id="ARBA00023157"/>
    </source>
</evidence>
<dbReference type="PANTHER" id="PTHR11675">
    <property type="entry name" value="N-ACETYLGALACTOSAMINYLTRANSFERASE"/>
    <property type="match status" value="1"/>
</dbReference>
<name>A0A5N5SR77_9CRUS</name>